<dbReference type="RefSeq" id="WP_301730626.1">
    <property type="nucleotide sequence ID" value="NZ_JBGFFX010000004.1"/>
</dbReference>
<keyword evidence="3" id="KW-1185">Reference proteome</keyword>
<accession>A0ABV4E704</accession>
<dbReference type="EMBL" id="JBGFFX010000004">
    <property type="protein sequence ID" value="MEY8770695.1"/>
    <property type="molecule type" value="Genomic_DNA"/>
</dbReference>
<feature type="domain" description="ImpA N-terminal" evidence="1">
    <location>
        <begin position="14"/>
        <end position="137"/>
    </location>
</feature>
<reference evidence="2 3" key="1">
    <citation type="submission" date="2024-07" db="EMBL/GenBank/DDBJ databases">
        <authorList>
            <person name="Hebao G."/>
        </authorList>
    </citation>
    <scope>NUCLEOTIDE SEQUENCE [LARGE SCALE GENOMIC DNA]</scope>
    <source>
        <strain evidence="2 3">ACCC 02193</strain>
    </source>
</reference>
<organism evidence="2 3">
    <name type="scientific">Erwinia aeris</name>
    <dbReference type="NCBI Taxonomy" id="3239803"/>
    <lineage>
        <taxon>Bacteria</taxon>
        <taxon>Pseudomonadati</taxon>
        <taxon>Pseudomonadota</taxon>
        <taxon>Gammaproteobacteria</taxon>
        <taxon>Enterobacterales</taxon>
        <taxon>Erwiniaceae</taxon>
        <taxon>Erwinia</taxon>
    </lineage>
</organism>
<evidence type="ECO:0000313" key="2">
    <source>
        <dbReference type="EMBL" id="MEY8770695.1"/>
    </source>
</evidence>
<sequence length="345" mass="38459">MTESNKHHYYQDLLQPVPGDRPCGENLEYDAAFIMLQARLQPRLDAEYGSFVEAAEPVNWAEIERDCQALLQRSRDIRLVVALMRCRIRQIGMAALHEGLLILRDLLTTFPTDLYPQLTEEGEFDPVMRANALSELDDINGLLADFRQLPLPKAAGLQIAIKDFEKAHATPREEGALPEATAAALLLEWEARQDQTLLSLQKAHACLMELRAILTTSLGDEAPDFARLGAILRLFISQEATVSPLLPAVSFVAEETVEQPVQAETAAENEAVSVPLITPRQTGIASRADALLRLQELRLWFTRMEPGSPAILLLQYAEKTVGKSFSQLVKMLPPEIIDRLDSDKE</sequence>
<comment type="caution">
    <text evidence="2">The sequence shown here is derived from an EMBL/GenBank/DDBJ whole genome shotgun (WGS) entry which is preliminary data.</text>
</comment>
<name>A0ABV4E704_9GAMM</name>
<dbReference type="InterPro" id="IPR010657">
    <property type="entry name" value="ImpA_N"/>
</dbReference>
<dbReference type="PANTHER" id="PTHR37951">
    <property type="entry name" value="CYTOPLASMIC PROTEIN-RELATED"/>
    <property type="match status" value="1"/>
</dbReference>
<dbReference type="InterPro" id="IPR017740">
    <property type="entry name" value="TssA-like"/>
</dbReference>
<evidence type="ECO:0000313" key="3">
    <source>
        <dbReference type="Proteomes" id="UP001565243"/>
    </source>
</evidence>
<proteinExistence type="predicted"/>
<dbReference type="Proteomes" id="UP001565243">
    <property type="component" value="Unassembled WGS sequence"/>
</dbReference>
<gene>
    <name evidence="2" type="ORF">AB6T85_09675</name>
</gene>
<protein>
    <submittedName>
        <fullName evidence="2">ImpA family type VI secretion system protein</fullName>
    </submittedName>
</protein>
<evidence type="ECO:0000259" key="1">
    <source>
        <dbReference type="Pfam" id="PF06812"/>
    </source>
</evidence>
<dbReference type="PANTHER" id="PTHR37951:SF1">
    <property type="entry name" value="TYPE VI SECRETION SYSTEM COMPONENT TSSA1"/>
    <property type="match status" value="1"/>
</dbReference>
<dbReference type="Pfam" id="PF06812">
    <property type="entry name" value="ImpA_N"/>
    <property type="match status" value="1"/>
</dbReference>